<evidence type="ECO:0000313" key="10">
    <source>
        <dbReference type="EMBL" id="KAK2162285.1"/>
    </source>
</evidence>
<keyword evidence="2" id="KW-0479">Metal-binding</keyword>
<keyword evidence="6" id="KW-0539">Nucleus</keyword>
<feature type="compositionally biased region" description="Acidic residues" evidence="8">
    <location>
        <begin position="338"/>
        <end position="347"/>
    </location>
</feature>
<dbReference type="SUPFAM" id="SSF57667">
    <property type="entry name" value="beta-beta-alpha zinc fingers"/>
    <property type="match status" value="2"/>
</dbReference>
<dbReference type="GO" id="GO:0000981">
    <property type="term" value="F:DNA-binding transcription factor activity, RNA polymerase II-specific"/>
    <property type="evidence" value="ECO:0007669"/>
    <property type="project" value="TreeGrafter"/>
</dbReference>
<comment type="caution">
    <text evidence="10">The sequence shown here is derived from an EMBL/GenBank/DDBJ whole genome shotgun (WGS) entry which is preliminary data.</text>
</comment>
<feature type="compositionally biased region" description="Basic and acidic residues" evidence="8">
    <location>
        <begin position="113"/>
        <end position="124"/>
    </location>
</feature>
<evidence type="ECO:0000259" key="9">
    <source>
        <dbReference type="PROSITE" id="PS50157"/>
    </source>
</evidence>
<evidence type="ECO:0000313" key="11">
    <source>
        <dbReference type="Proteomes" id="UP001209878"/>
    </source>
</evidence>
<feature type="domain" description="C2H2-type" evidence="9">
    <location>
        <begin position="563"/>
        <end position="590"/>
    </location>
</feature>
<feature type="region of interest" description="Disordered" evidence="8">
    <location>
        <begin position="316"/>
        <end position="379"/>
    </location>
</feature>
<accession>A0AAD9K1N5</accession>
<dbReference type="InterPro" id="IPR027756">
    <property type="entry name" value="Ovo-like"/>
</dbReference>
<dbReference type="GO" id="GO:0008270">
    <property type="term" value="F:zinc ion binding"/>
    <property type="evidence" value="ECO:0007669"/>
    <property type="project" value="UniProtKB-KW"/>
</dbReference>
<feature type="domain" description="C2H2-type" evidence="9">
    <location>
        <begin position="591"/>
        <end position="623"/>
    </location>
</feature>
<name>A0AAD9K1N5_RIDPI</name>
<feature type="compositionally biased region" description="Polar residues" evidence="8">
    <location>
        <begin position="360"/>
        <end position="369"/>
    </location>
</feature>
<feature type="compositionally biased region" description="Polar residues" evidence="8">
    <location>
        <begin position="187"/>
        <end position="196"/>
    </location>
</feature>
<evidence type="ECO:0000256" key="7">
    <source>
        <dbReference type="PROSITE-ProRule" id="PRU00042"/>
    </source>
</evidence>
<evidence type="ECO:0000256" key="3">
    <source>
        <dbReference type="ARBA" id="ARBA00022737"/>
    </source>
</evidence>
<feature type="compositionally biased region" description="Polar residues" evidence="8">
    <location>
        <begin position="225"/>
        <end position="235"/>
    </location>
</feature>
<keyword evidence="11" id="KW-1185">Reference proteome</keyword>
<dbReference type="GO" id="GO:0005634">
    <property type="term" value="C:nucleus"/>
    <property type="evidence" value="ECO:0007669"/>
    <property type="project" value="UniProtKB-SubCell"/>
</dbReference>
<keyword evidence="4 7" id="KW-0863">Zinc-finger</keyword>
<keyword evidence="3" id="KW-0677">Repeat</keyword>
<gene>
    <name evidence="10" type="ORF">NP493_1532g01045</name>
</gene>
<evidence type="ECO:0000256" key="1">
    <source>
        <dbReference type="ARBA" id="ARBA00004123"/>
    </source>
</evidence>
<evidence type="ECO:0000256" key="2">
    <source>
        <dbReference type="ARBA" id="ARBA00022723"/>
    </source>
</evidence>
<sequence>MGSLDLQRLKDGFTTLVNQADYNILPAFMLWLDLKLSEYKANGYMFTDAGYTENTWLQYTADVLKQQPAVPTTPTSHRSRPPIYQVTPDKNPVQPGTAIKYENGHHTPPPPAPERDTHSGREAGTRDHAMFVNANKWVVPKREMSSSPCAAESPVQFTLRVPTVPCHFQQNHQPEVASPVAPGSRTPPRTTATDQSLLRRALCSTNGSTQLSEDTDGDRTPPHTPSSDASPSSNICPECGKNLRYRSSYRRHMRLHQGVFSHVCAVCHRKFTRKEHFLRHKCNRRSYLPSRSADHFEPSSLPSLVDKVLRIEYPSSVTASPDKQNTPVSVSDSSIEAESPEEQDMAEDLSKLGRAPIKTEPSSAVNGQTRPAPVVESRRKRTIPRKVIPPPSDGNCQFVDDLSNDDDDDDDDFFKLQICEEPTPQPVADLPKHPSAGHETFGDNKAVKKLDAYWEKDAGKEACWEKEEGKENKGQSLFPVPDSTSLLADFPPPNHPFRAMTKMSMEATNKISLDTGEYAVSCFDADKSGGGANAINAFIKVVKQGNYLKLRKQAQMIGDQLCFVCPNCSKVFHRSSNFSRHMRIHRGVYSYVCPTCNRGFFRKEHFQKHKCYRRGMSHIWDRKTKIDMQIEKAAEPVLPPSDHSEVAPPGESVSQPVAPPVLTRMLDDAGVSSGYAGAHDYSSLSPDMPCLQANDSEGAIHDRSQVVV</sequence>
<reference evidence="10" key="1">
    <citation type="journal article" date="2023" name="Mol. Biol. Evol.">
        <title>Third-Generation Sequencing Reveals the Adaptive Role of the Epigenome in Three Deep-Sea Polychaetes.</title>
        <authorList>
            <person name="Perez M."/>
            <person name="Aroh O."/>
            <person name="Sun Y."/>
            <person name="Lan Y."/>
            <person name="Juniper S.K."/>
            <person name="Young C.R."/>
            <person name="Angers B."/>
            <person name="Qian P.Y."/>
        </authorList>
    </citation>
    <scope>NUCLEOTIDE SEQUENCE</scope>
    <source>
        <strain evidence="10">R07B-5</strain>
    </source>
</reference>
<protein>
    <recommendedName>
        <fullName evidence="9">C2H2-type domain-containing protein</fullName>
    </recommendedName>
</protein>
<dbReference type="PANTHER" id="PTHR10032:SF272">
    <property type="entry name" value="OVO-LIKE ZINC FINGER 1A-RELATED"/>
    <property type="match status" value="1"/>
</dbReference>
<dbReference type="Pfam" id="PF00096">
    <property type="entry name" value="zf-C2H2"/>
    <property type="match status" value="2"/>
</dbReference>
<dbReference type="GO" id="GO:0000978">
    <property type="term" value="F:RNA polymerase II cis-regulatory region sequence-specific DNA binding"/>
    <property type="evidence" value="ECO:0007669"/>
    <property type="project" value="TreeGrafter"/>
</dbReference>
<keyword evidence="5" id="KW-0862">Zinc</keyword>
<dbReference type="EMBL" id="JAODUO010001531">
    <property type="protein sequence ID" value="KAK2162285.1"/>
    <property type="molecule type" value="Genomic_DNA"/>
</dbReference>
<feature type="region of interest" description="Disordered" evidence="8">
    <location>
        <begin position="68"/>
        <end position="124"/>
    </location>
</feature>
<evidence type="ECO:0000256" key="8">
    <source>
        <dbReference type="SAM" id="MobiDB-lite"/>
    </source>
</evidence>
<dbReference type="Proteomes" id="UP001209878">
    <property type="component" value="Unassembled WGS sequence"/>
</dbReference>
<feature type="compositionally biased region" description="Polar residues" evidence="8">
    <location>
        <begin position="316"/>
        <end position="336"/>
    </location>
</feature>
<feature type="region of interest" description="Disordered" evidence="8">
    <location>
        <begin position="173"/>
        <end position="235"/>
    </location>
</feature>
<comment type="subcellular location">
    <subcellularLocation>
        <location evidence="1">Nucleus</location>
    </subcellularLocation>
</comment>
<dbReference type="SMART" id="SM00355">
    <property type="entry name" value="ZnF_C2H2"/>
    <property type="match status" value="4"/>
</dbReference>
<dbReference type="PANTHER" id="PTHR10032">
    <property type="entry name" value="ZINC FINGER PROTEIN WITH KRAB AND SCAN DOMAINS"/>
    <property type="match status" value="1"/>
</dbReference>
<organism evidence="10 11">
    <name type="scientific">Ridgeia piscesae</name>
    <name type="common">Tubeworm</name>
    <dbReference type="NCBI Taxonomy" id="27915"/>
    <lineage>
        <taxon>Eukaryota</taxon>
        <taxon>Metazoa</taxon>
        <taxon>Spiralia</taxon>
        <taxon>Lophotrochozoa</taxon>
        <taxon>Annelida</taxon>
        <taxon>Polychaeta</taxon>
        <taxon>Sedentaria</taxon>
        <taxon>Canalipalpata</taxon>
        <taxon>Sabellida</taxon>
        <taxon>Siboglinidae</taxon>
        <taxon>Ridgeia</taxon>
    </lineage>
</organism>
<proteinExistence type="predicted"/>
<evidence type="ECO:0000256" key="6">
    <source>
        <dbReference type="ARBA" id="ARBA00023242"/>
    </source>
</evidence>
<evidence type="ECO:0000256" key="4">
    <source>
        <dbReference type="ARBA" id="ARBA00022771"/>
    </source>
</evidence>
<feature type="compositionally biased region" description="Polar residues" evidence="8">
    <location>
        <begin position="203"/>
        <end position="212"/>
    </location>
</feature>
<dbReference type="PROSITE" id="PS50157">
    <property type="entry name" value="ZINC_FINGER_C2H2_2"/>
    <property type="match status" value="3"/>
</dbReference>
<dbReference type="GO" id="GO:0009913">
    <property type="term" value="P:epidermal cell differentiation"/>
    <property type="evidence" value="ECO:0007669"/>
    <property type="project" value="TreeGrafter"/>
</dbReference>
<dbReference type="InterPro" id="IPR013087">
    <property type="entry name" value="Znf_C2H2_type"/>
</dbReference>
<dbReference type="FunFam" id="3.30.160.60:FF:000446">
    <property type="entry name" value="Zinc finger protein"/>
    <property type="match status" value="1"/>
</dbReference>
<evidence type="ECO:0000256" key="5">
    <source>
        <dbReference type="ARBA" id="ARBA00022833"/>
    </source>
</evidence>
<dbReference type="PROSITE" id="PS00028">
    <property type="entry name" value="ZINC_FINGER_C2H2_1"/>
    <property type="match status" value="2"/>
</dbReference>
<feature type="domain" description="C2H2-type" evidence="9">
    <location>
        <begin position="234"/>
        <end position="258"/>
    </location>
</feature>
<dbReference type="Gene3D" id="3.30.160.60">
    <property type="entry name" value="Classic Zinc Finger"/>
    <property type="match status" value="2"/>
</dbReference>
<dbReference type="InterPro" id="IPR036236">
    <property type="entry name" value="Znf_C2H2_sf"/>
</dbReference>
<dbReference type="AlphaFoldDB" id="A0AAD9K1N5"/>